<dbReference type="RefSeq" id="WP_314800333.1">
    <property type="nucleotide sequence ID" value="NZ_CP130319.1"/>
</dbReference>
<organism evidence="2 3">
    <name type="scientific">Paenibacillus roseopurpureus</name>
    <dbReference type="NCBI Taxonomy" id="2918901"/>
    <lineage>
        <taxon>Bacteria</taxon>
        <taxon>Bacillati</taxon>
        <taxon>Bacillota</taxon>
        <taxon>Bacilli</taxon>
        <taxon>Bacillales</taxon>
        <taxon>Paenibacillaceae</taxon>
        <taxon>Paenibacillus</taxon>
    </lineage>
</organism>
<dbReference type="GO" id="GO:0035438">
    <property type="term" value="F:cyclic-di-GMP binding"/>
    <property type="evidence" value="ECO:0007669"/>
    <property type="project" value="InterPro"/>
</dbReference>
<dbReference type="InterPro" id="IPR009875">
    <property type="entry name" value="PilZ_domain"/>
</dbReference>
<name>A0AA96RKS1_9BACL</name>
<feature type="domain" description="PilZ" evidence="1">
    <location>
        <begin position="105"/>
        <end position="218"/>
    </location>
</feature>
<proteinExistence type="predicted"/>
<protein>
    <submittedName>
        <fullName evidence="2">PilZ domain-containing protein</fullName>
    </submittedName>
</protein>
<evidence type="ECO:0000259" key="1">
    <source>
        <dbReference type="Pfam" id="PF07238"/>
    </source>
</evidence>
<dbReference type="Gene3D" id="2.40.10.220">
    <property type="entry name" value="predicted glycosyltransferase like domains"/>
    <property type="match status" value="1"/>
</dbReference>
<dbReference type="AlphaFoldDB" id="A0AA96RKS1"/>
<evidence type="ECO:0000313" key="2">
    <source>
        <dbReference type="EMBL" id="WNR44616.1"/>
    </source>
</evidence>
<gene>
    <name evidence="2" type="ORF">MJB10_00160</name>
</gene>
<sequence>MSMAMRQSSLKRYGSKEGYDADVMIESRAVLSKDDFVSTGILTYAQGDIMEIELPEYDVYQLGDKAKVTLYTKSGLFVLETTVVAKEPGSLIVINPPENRKRFSEKREFPRVTVNQPGLISSIQNSHQKKQNVFENPIDFAIKNISMNGLGFTIEDNAMVDAIIHKKSQLQVTLDLGFELPCQLEIIRKEKLENSFYYGASFESVPAEQSNALRGFILRNQIETYFEQKRDDEFKKAMEKKSAANP</sequence>
<reference evidence="2" key="1">
    <citation type="submission" date="2022-02" db="EMBL/GenBank/DDBJ databases">
        <title>Paenibacillus sp. MBLB1832 Whole Genome Shotgun Sequencing.</title>
        <authorList>
            <person name="Hwang C.Y."/>
            <person name="Cho E.-S."/>
            <person name="Seo M.-J."/>
        </authorList>
    </citation>
    <scope>NUCLEOTIDE SEQUENCE</scope>
    <source>
        <strain evidence="2">MBLB1832</strain>
    </source>
</reference>
<dbReference type="EMBL" id="CP130319">
    <property type="protein sequence ID" value="WNR44616.1"/>
    <property type="molecule type" value="Genomic_DNA"/>
</dbReference>
<keyword evidence="3" id="KW-1185">Reference proteome</keyword>
<accession>A0AA96RKS1</accession>
<dbReference type="KEGG" id="proo:MJB10_00160"/>
<evidence type="ECO:0000313" key="3">
    <source>
        <dbReference type="Proteomes" id="UP001304650"/>
    </source>
</evidence>
<dbReference type="SUPFAM" id="SSF141371">
    <property type="entry name" value="PilZ domain-like"/>
    <property type="match status" value="1"/>
</dbReference>
<dbReference type="Proteomes" id="UP001304650">
    <property type="component" value="Chromosome"/>
</dbReference>
<dbReference type="Pfam" id="PF07238">
    <property type="entry name" value="PilZ"/>
    <property type="match status" value="1"/>
</dbReference>